<evidence type="ECO:0000313" key="1">
    <source>
        <dbReference type="EMBL" id="MBB4077170.1"/>
    </source>
</evidence>
<organism evidence="1 2">
    <name type="scientific">Bartonella fuyuanensis</name>
    <dbReference type="NCBI Taxonomy" id="1460968"/>
    <lineage>
        <taxon>Bacteria</taxon>
        <taxon>Pseudomonadati</taxon>
        <taxon>Pseudomonadota</taxon>
        <taxon>Alphaproteobacteria</taxon>
        <taxon>Hyphomicrobiales</taxon>
        <taxon>Bartonellaceae</taxon>
        <taxon>Bartonella</taxon>
    </lineage>
</organism>
<evidence type="ECO:0000313" key="2">
    <source>
        <dbReference type="Proteomes" id="UP000585970"/>
    </source>
</evidence>
<sequence length="73" mass="8502">MGNDLRDRVYFAFCLGGTNFFRQRKELLKKNAIAEATEIEIIPKNTHITPKGYYHHDDINKTPVIHAISRIFL</sequence>
<gene>
    <name evidence="1" type="ORF">GGR08_001489</name>
</gene>
<dbReference type="Proteomes" id="UP000585970">
    <property type="component" value="Unassembled WGS sequence"/>
</dbReference>
<name>A0A840DW62_9HYPH</name>
<reference evidence="1 2" key="1">
    <citation type="submission" date="2020-08" db="EMBL/GenBank/DDBJ databases">
        <title>Genomic Encyclopedia of Type Strains, Phase IV (KMG-IV): sequencing the most valuable type-strain genomes for metagenomic binning, comparative biology and taxonomic classification.</title>
        <authorList>
            <person name="Goeker M."/>
        </authorList>
    </citation>
    <scope>NUCLEOTIDE SEQUENCE [LARGE SCALE GENOMIC DNA]</scope>
    <source>
        <strain evidence="1 2">DSM 100694</strain>
    </source>
</reference>
<dbReference type="EMBL" id="JACIFE010000025">
    <property type="protein sequence ID" value="MBB4077170.1"/>
    <property type="molecule type" value="Genomic_DNA"/>
</dbReference>
<dbReference type="AlphaFoldDB" id="A0A840DW62"/>
<keyword evidence="2" id="KW-1185">Reference proteome</keyword>
<accession>A0A840DW62</accession>
<proteinExistence type="predicted"/>
<comment type="caution">
    <text evidence="1">The sequence shown here is derived from an EMBL/GenBank/DDBJ whole genome shotgun (WGS) entry which is preliminary data.</text>
</comment>
<protein>
    <submittedName>
        <fullName evidence="1">Uncharacterized protein</fullName>
    </submittedName>
</protein>